<accession>A0ACC1N889</accession>
<keyword evidence="2" id="KW-1185">Reference proteome</keyword>
<proteinExistence type="predicted"/>
<organism evidence="1 2">
    <name type="scientific">Zarea fungicola</name>
    <dbReference type="NCBI Taxonomy" id="93591"/>
    <lineage>
        <taxon>Eukaryota</taxon>
        <taxon>Fungi</taxon>
        <taxon>Dikarya</taxon>
        <taxon>Ascomycota</taxon>
        <taxon>Pezizomycotina</taxon>
        <taxon>Sordariomycetes</taxon>
        <taxon>Hypocreomycetidae</taxon>
        <taxon>Hypocreales</taxon>
        <taxon>Cordycipitaceae</taxon>
        <taxon>Zarea</taxon>
    </lineage>
</organism>
<reference evidence="1" key="1">
    <citation type="submission" date="2022-08" db="EMBL/GenBank/DDBJ databases">
        <title>Genome Sequence of Lecanicillium fungicola.</title>
        <authorList>
            <person name="Buettner E."/>
        </authorList>
    </citation>
    <scope>NUCLEOTIDE SEQUENCE</scope>
    <source>
        <strain evidence="1">Babe33</strain>
    </source>
</reference>
<sequence>MKCQFLTQAIIAVTLAAAGADAEVLEKGVYEKIVAPNVLQRIASYRESHGSGLSSAQISILSEAERVVNDFDVENVAALKHACSAVFSEEECLAIMTGPRPPVQQASPGLGRRTNLCSCTDEDPGSDCPSGFRCQYGAGNCGMFTGCGFLDIYVCNGLCQV</sequence>
<gene>
    <name evidence="1" type="ORF">NQ176_g5755</name>
</gene>
<comment type="caution">
    <text evidence="1">The sequence shown here is derived from an EMBL/GenBank/DDBJ whole genome shotgun (WGS) entry which is preliminary data.</text>
</comment>
<dbReference type="EMBL" id="JANJQO010000760">
    <property type="protein sequence ID" value="KAJ2975008.1"/>
    <property type="molecule type" value="Genomic_DNA"/>
</dbReference>
<protein>
    <submittedName>
        <fullName evidence="1">Uncharacterized protein</fullName>
    </submittedName>
</protein>
<dbReference type="Proteomes" id="UP001143910">
    <property type="component" value="Unassembled WGS sequence"/>
</dbReference>
<evidence type="ECO:0000313" key="2">
    <source>
        <dbReference type="Proteomes" id="UP001143910"/>
    </source>
</evidence>
<name>A0ACC1N889_9HYPO</name>
<evidence type="ECO:0000313" key="1">
    <source>
        <dbReference type="EMBL" id="KAJ2975008.1"/>
    </source>
</evidence>